<dbReference type="CDD" id="cd01038">
    <property type="entry name" value="Endonuclease_DUF559"/>
    <property type="match status" value="1"/>
</dbReference>
<evidence type="ECO:0000313" key="3">
    <source>
        <dbReference type="Proteomes" id="UP000249842"/>
    </source>
</evidence>
<reference evidence="3" key="1">
    <citation type="submission" date="2018-05" db="EMBL/GenBank/DDBJ databases">
        <authorList>
            <person name="Li X."/>
        </authorList>
    </citation>
    <scope>NUCLEOTIDE SEQUENCE [LARGE SCALE GENOMIC DNA]</scope>
    <source>
        <strain evidence="3">HKS-05</strain>
    </source>
</reference>
<dbReference type="AlphaFoldDB" id="A0A328AZG0"/>
<dbReference type="RefSeq" id="WP_111457322.1">
    <property type="nucleotide sequence ID" value="NZ_QFYP01000001.1"/>
</dbReference>
<organism evidence="2 3">
    <name type="scientific">Phenylobacterium hankyongense</name>
    <dbReference type="NCBI Taxonomy" id="1813876"/>
    <lineage>
        <taxon>Bacteria</taxon>
        <taxon>Pseudomonadati</taxon>
        <taxon>Pseudomonadota</taxon>
        <taxon>Alphaproteobacteria</taxon>
        <taxon>Caulobacterales</taxon>
        <taxon>Caulobacteraceae</taxon>
        <taxon>Phenylobacterium</taxon>
    </lineage>
</organism>
<sequence length="119" mass="13556">MRAPSPTQTRAKQLRRVLSLPEKLLWVRLRRRDAGRPVVRRQHPIGPYVLDFYCAEARLCVEVDGASHDMGDRPERDQRRDAHLREQGIQVLRIPASSVLEDPEAVAEWVLGLASGRPS</sequence>
<dbReference type="PANTHER" id="PTHR38590">
    <property type="entry name" value="BLL0828 PROTEIN"/>
    <property type="match status" value="1"/>
</dbReference>
<dbReference type="Proteomes" id="UP000249842">
    <property type="component" value="Unassembled WGS sequence"/>
</dbReference>
<proteinExistence type="predicted"/>
<gene>
    <name evidence="2" type="ORF">DJ021_09545</name>
</gene>
<name>A0A328AZG0_9CAUL</name>
<accession>A0A328AZG0</accession>
<evidence type="ECO:0000313" key="2">
    <source>
        <dbReference type="EMBL" id="RAK60029.1"/>
    </source>
</evidence>
<keyword evidence="3" id="KW-1185">Reference proteome</keyword>
<dbReference type="InterPro" id="IPR047216">
    <property type="entry name" value="Endonuclease_DUF559_bact"/>
</dbReference>
<feature type="domain" description="DUF559" evidence="1">
    <location>
        <begin position="8"/>
        <end position="111"/>
    </location>
</feature>
<dbReference type="Pfam" id="PF04480">
    <property type="entry name" value="DUF559"/>
    <property type="match status" value="1"/>
</dbReference>
<dbReference type="InterPro" id="IPR011335">
    <property type="entry name" value="Restrct_endonuc-II-like"/>
</dbReference>
<dbReference type="PANTHER" id="PTHR38590:SF1">
    <property type="entry name" value="BLL0828 PROTEIN"/>
    <property type="match status" value="1"/>
</dbReference>
<comment type="caution">
    <text evidence="2">The sequence shown here is derived from an EMBL/GenBank/DDBJ whole genome shotgun (WGS) entry which is preliminary data.</text>
</comment>
<protein>
    <recommendedName>
        <fullName evidence="1">DUF559 domain-containing protein</fullName>
    </recommendedName>
</protein>
<dbReference type="EMBL" id="QFYP01000001">
    <property type="protein sequence ID" value="RAK60029.1"/>
    <property type="molecule type" value="Genomic_DNA"/>
</dbReference>
<dbReference type="Gene3D" id="3.40.960.10">
    <property type="entry name" value="VSR Endonuclease"/>
    <property type="match status" value="1"/>
</dbReference>
<dbReference type="SUPFAM" id="SSF52980">
    <property type="entry name" value="Restriction endonuclease-like"/>
    <property type="match status" value="1"/>
</dbReference>
<evidence type="ECO:0000259" key="1">
    <source>
        <dbReference type="Pfam" id="PF04480"/>
    </source>
</evidence>
<dbReference type="InterPro" id="IPR007569">
    <property type="entry name" value="DUF559"/>
</dbReference>
<dbReference type="OrthoDB" id="9798754at2"/>